<feature type="domain" description="Histidine kinase" evidence="9">
    <location>
        <begin position="159"/>
        <end position="378"/>
    </location>
</feature>
<gene>
    <name evidence="10" type="ORF">C7C56_011960</name>
</gene>
<evidence type="ECO:0000256" key="6">
    <source>
        <dbReference type="ARBA" id="ARBA00022777"/>
    </source>
</evidence>
<dbReference type="InterPro" id="IPR050351">
    <property type="entry name" value="BphY/WalK/GraS-like"/>
</dbReference>
<keyword evidence="7" id="KW-0067">ATP-binding</keyword>
<dbReference type="GO" id="GO:0000155">
    <property type="term" value="F:phosphorelay sensor kinase activity"/>
    <property type="evidence" value="ECO:0007669"/>
    <property type="project" value="InterPro"/>
</dbReference>
<dbReference type="Pfam" id="PF00512">
    <property type="entry name" value="HisKA"/>
    <property type="match status" value="1"/>
</dbReference>
<evidence type="ECO:0000256" key="4">
    <source>
        <dbReference type="ARBA" id="ARBA00022679"/>
    </source>
</evidence>
<dbReference type="OrthoDB" id="8807260at2"/>
<dbReference type="CDD" id="cd00082">
    <property type="entry name" value="HisKA"/>
    <property type="match status" value="1"/>
</dbReference>
<keyword evidence="6 10" id="KW-0418">Kinase</keyword>
<dbReference type="InterPro" id="IPR036890">
    <property type="entry name" value="HATPase_C_sf"/>
</dbReference>
<comment type="catalytic activity">
    <reaction evidence="1">
        <text>ATP + protein L-histidine = ADP + protein N-phospho-L-histidine.</text>
        <dbReference type="EC" id="2.7.13.3"/>
    </reaction>
</comment>
<dbReference type="RefSeq" id="WP_106757622.1">
    <property type="nucleotide sequence ID" value="NZ_PXWF02000196.1"/>
</dbReference>
<keyword evidence="11" id="KW-1185">Reference proteome</keyword>
<keyword evidence="5" id="KW-0547">Nucleotide-binding</keyword>
<evidence type="ECO:0000256" key="5">
    <source>
        <dbReference type="ARBA" id="ARBA00022741"/>
    </source>
</evidence>
<dbReference type="PRINTS" id="PR00344">
    <property type="entry name" value="BCTRLSENSOR"/>
</dbReference>
<dbReference type="EC" id="2.7.13.3" evidence="2"/>
<dbReference type="InterPro" id="IPR036097">
    <property type="entry name" value="HisK_dim/P_sf"/>
</dbReference>
<proteinExistence type="predicted"/>
<comment type="caution">
    <text evidence="10">The sequence shown here is derived from an EMBL/GenBank/DDBJ whole genome shotgun (WGS) entry which is preliminary data.</text>
</comment>
<dbReference type="Gene3D" id="1.10.287.130">
    <property type="match status" value="1"/>
</dbReference>
<evidence type="ECO:0000259" key="9">
    <source>
        <dbReference type="PROSITE" id="PS50109"/>
    </source>
</evidence>
<dbReference type="GO" id="GO:0000156">
    <property type="term" value="F:phosphorelay response regulator activity"/>
    <property type="evidence" value="ECO:0007669"/>
    <property type="project" value="TreeGrafter"/>
</dbReference>
<dbReference type="SUPFAM" id="SSF55874">
    <property type="entry name" value="ATPase domain of HSP90 chaperone/DNA topoisomerase II/histidine kinase"/>
    <property type="match status" value="1"/>
</dbReference>
<dbReference type="PROSITE" id="PS50109">
    <property type="entry name" value="HIS_KIN"/>
    <property type="match status" value="1"/>
</dbReference>
<dbReference type="InterPro" id="IPR003661">
    <property type="entry name" value="HisK_dim/P_dom"/>
</dbReference>
<dbReference type="InterPro" id="IPR004358">
    <property type="entry name" value="Sig_transdc_His_kin-like_C"/>
</dbReference>
<dbReference type="GO" id="GO:0030295">
    <property type="term" value="F:protein kinase activator activity"/>
    <property type="evidence" value="ECO:0007669"/>
    <property type="project" value="TreeGrafter"/>
</dbReference>
<dbReference type="PANTHER" id="PTHR42878">
    <property type="entry name" value="TWO-COMPONENT HISTIDINE KINASE"/>
    <property type="match status" value="1"/>
</dbReference>
<evidence type="ECO:0000256" key="2">
    <source>
        <dbReference type="ARBA" id="ARBA00012438"/>
    </source>
</evidence>
<dbReference type="Gene3D" id="3.30.565.10">
    <property type="entry name" value="Histidine kinase-like ATPase, C-terminal domain"/>
    <property type="match status" value="1"/>
</dbReference>
<dbReference type="SUPFAM" id="SSF47384">
    <property type="entry name" value="Homodimeric domain of signal transducing histidine kinase"/>
    <property type="match status" value="1"/>
</dbReference>
<reference evidence="10 11" key="1">
    <citation type="submission" date="2018-04" db="EMBL/GenBank/DDBJ databases">
        <title>Massilia violaceinigra sp. nov., a novel purple-pigmented bacterium isolated from Tianshan glacier, Xinjiang, China.</title>
        <authorList>
            <person name="Wang H."/>
        </authorList>
    </citation>
    <scope>NUCLEOTIDE SEQUENCE [LARGE SCALE GENOMIC DNA]</scope>
    <source>
        <strain evidence="10 11">B448-2</strain>
    </source>
</reference>
<dbReference type="AlphaFoldDB" id="A0A2U2HLP6"/>
<dbReference type="Pfam" id="PF02518">
    <property type="entry name" value="HATPase_c"/>
    <property type="match status" value="1"/>
</dbReference>
<keyword evidence="3" id="KW-0597">Phosphoprotein</keyword>
<name>A0A2U2HLP6_9BURK</name>
<dbReference type="InterPro" id="IPR003594">
    <property type="entry name" value="HATPase_dom"/>
</dbReference>
<dbReference type="GO" id="GO:0005524">
    <property type="term" value="F:ATP binding"/>
    <property type="evidence" value="ECO:0007669"/>
    <property type="project" value="UniProtKB-KW"/>
</dbReference>
<evidence type="ECO:0000313" key="11">
    <source>
        <dbReference type="Proteomes" id="UP000241421"/>
    </source>
</evidence>
<dbReference type="SMART" id="SM00388">
    <property type="entry name" value="HisKA"/>
    <property type="match status" value="1"/>
</dbReference>
<evidence type="ECO:0000256" key="8">
    <source>
        <dbReference type="ARBA" id="ARBA00023012"/>
    </source>
</evidence>
<keyword evidence="4" id="KW-0808">Transferase</keyword>
<dbReference type="Proteomes" id="UP000241421">
    <property type="component" value="Unassembled WGS sequence"/>
</dbReference>
<sequence length="395" mass="42376">MRLDLFINAHMAEILAEWESFAETLGPAAGAMTPMALRDHAREILEAVALDIKTHQTRQEQHEKSQGLAQEDVEEKPSAAAIHGALRQASNFSLTQLSSEFRALRASVLRLWLPTLTEMSEASSYEMVRFNEAIDQALAESIVTYSKRADQTRELFLAILGHDLRAPLATMALAGDLLARDITDPEVLAQVGARVRRSARLMGSMVDDLLGYTRTQLGSGMPIALQLTNVKLVCEATIEDASATHPDTRFVLSAEGDVTAEFDPVRLHQLFVNLLVNAAQYGTKGEPVTMAVSPEAGCVLIEVNNKGDVIPAESLLTIFRPLVQLAASEVGGDARPSTSLGLGLYVAQEIAMAHGGTIDVTSTPGSGTTFTVRLPKPPASLATGIGQEQTLPLAS</sequence>
<organism evidence="10 11">
    <name type="scientific">Massilia glaciei</name>
    <dbReference type="NCBI Taxonomy" id="1524097"/>
    <lineage>
        <taxon>Bacteria</taxon>
        <taxon>Pseudomonadati</taxon>
        <taxon>Pseudomonadota</taxon>
        <taxon>Betaproteobacteria</taxon>
        <taxon>Burkholderiales</taxon>
        <taxon>Oxalobacteraceae</taxon>
        <taxon>Telluria group</taxon>
        <taxon>Massilia</taxon>
    </lineage>
</organism>
<evidence type="ECO:0000256" key="1">
    <source>
        <dbReference type="ARBA" id="ARBA00000085"/>
    </source>
</evidence>
<dbReference type="InterPro" id="IPR005467">
    <property type="entry name" value="His_kinase_dom"/>
</dbReference>
<evidence type="ECO:0000256" key="3">
    <source>
        <dbReference type="ARBA" id="ARBA00022553"/>
    </source>
</evidence>
<evidence type="ECO:0000256" key="7">
    <source>
        <dbReference type="ARBA" id="ARBA00022840"/>
    </source>
</evidence>
<dbReference type="CDD" id="cd00075">
    <property type="entry name" value="HATPase"/>
    <property type="match status" value="1"/>
</dbReference>
<dbReference type="EMBL" id="PXWF02000196">
    <property type="protein sequence ID" value="PWF48427.1"/>
    <property type="molecule type" value="Genomic_DNA"/>
</dbReference>
<keyword evidence="8" id="KW-0902">Two-component regulatory system</keyword>
<dbReference type="PANTHER" id="PTHR42878:SF7">
    <property type="entry name" value="SENSOR HISTIDINE KINASE GLRK"/>
    <property type="match status" value="1"/>
</dbReference>
<evidence type="ECO:0000313" key="10">
    <source>
        <dbReference type="EMBL" id="PWF48427.1"/>
    </source>
</evidence>
<dbReference type="GO" id="GO:0007234">
    <property type="term" value="P:osmosensory signaling via phosphorelay pathway"/>
    <property type="evidence" value="ECO:0007669"/>
    <property type="project" value="TreeGrafter"/>
</dbReference>
<accession>A0A2U2HLP6</accession>
<dbReference type="SMART" id="SM00387">
    <property type="entry name" value="HATPase_c"/>
    <property type="match status" value="1"/>
</dbReference>
<protein>
    <recommendedName>
        <fullName evidence="2">histidine kinase</fullName>
        <ecNumber evidence="2">2.7.13.3</ecNumber>
    </recommendedName>
</protein>